<dbReference type="GO" id="GO:0006355">
    <property type="term" value="P:regulation of DNA-templated transcription"/>
    <property type="evidence" value="ECO:0007669"/>
    <property type="project" value="InterPro"/>
</dbReference>
<protein>
    <submittedName>
        <fullName evidence="2">Transcriptional coactivator p15</fullName>
    </submittedName>
</protein>
<name>V6LQY5_9EUKA</name>
<gene>
    <name evidence="2" type="ORF">SS50377_13456</name>
    <name evidence="3" type="ORF">SS50377_27570</name>
</gene>
<dbReference type="AlphaFoldDB" id="V6LQY5"/>
<proteinExistence type="predicted"/>
<dbReference type="Gene3D" id="2.30.31.10">
    <property type="entry name" value="Transcriptional Coactivator Pc4, Chain A"/>
    <property type="match status" value="1"/>
</dbReference>
<accession>V6LQY5</accession>
<dbReference type="SUPFAM" id="SSF54447">
    <property type="entry name" value="ssDNA-binding transcriptional regulator domain"/>
    <property type="match status" value="1"/>
</dbReference>
<dbReference type="InterPro" id="IPR003173">
    <property type="entry name" value="PC4_C"/>
</dbReference>
<dbReference type="InterPro" id="IPR009044">
    <property type="entry name" value="ssDNA-bd_transcriptional_reg"/>
</dbReference>
<dbReference type="EMBL" id="AUWU02000007">
    <property type="protein sequence ID" value="KAH0571269.1"/>
    <property type="molecule type" value="Genomic_DNA"/>
</dbReference>
<evidence type="ECO:0000313" key="2">
    <source>
        <dbReference type="EMBL" id="EST46653.1"/>
    </source>
</evidence>
<dbReference type="OrthoDB" id="2505440at2759"/>
<reference evidence="3" key="2">
    <citation type="submission" date="2020-12" db="EMBL/GenBank/DDBJ databases">
        <title>New Spironucleus salmonicida genome in near-complete chromosomes.</title>
        <authorList>
            <person name="Xu F."/>
            <person name="Kurt Z."/>
            <person name="Jimenez-Gonzalez A."/>
            <person name="Astvaldsson A."/>
            <person name="Andersson J.O."/>
            <person name="Svard S.G."/>
        </authorList>
    </citation>
    <scope>NUCLEOTIDE SEQUENCE</scope>
    <source>
        <strain evidence="3">ATCC 50377</strain>
    </source>
</reference>
<sequence length="79" mass="9321">MRSKIFKENTPLNQQIIDLGKNLIVKNEQIKEQKYIDIRKTYEDKNGEIQYTAKGIYLTKDDFSKLVLLSDEIQNSIKK</sequence>
<evidence type="ECO:0000259" key="1">
    <source>
        <dbReference type="Pfam" id="PF02229"/>
    </source>
</evidence>
<organism evidence="2">
    <name type="scientific">Spironucleus salmonicida</name>
    <dbReference type="NCBI Taxonomy" id="348837"/>
    <lineage>
        <taxon>Eukaryota</taxon>
        <taxon>Metamonada</taxon>
        <taxon>Diplomonadida</taxon>
        <taxon>Hexamitidae</taxon>
        <taxon>Hexamitinae</taxon>
        <taxon>Spironucleus</taxon>
    </lineage>
</organism>
<feature type="domain" description="Transcriptional coactivator p15 (PC4) C-terminal" evidence="1">
    <location>
        <begin position="18"/>
        <end position="67"/>
    </location>
</feature>
<evidence type="ECO:0000313" key="4">
    <source>
        <dbReference type="Proteomes" id="UP000018208"/>
    </source>
</evidence>
<dbReference type="EMBL" id="KI546073">
    <property type="protein sequence ID" value="EST46653.1"/>
    <property type="molecule type" value="Genomic_DNA"/>
</dbReference>
<keyword evidence="4" id="KW-1185">Reference proteome</keyword>
<dbReference type="VEuPathDB" id="GiardiaDB:SS50377_27570"/>
<dbReference type="GO" id="GO:0003677">
    <property type="term" value="F:DNA binding"/>
    <property type="evidence" value="ECO:0007669"/>
    <property type="project" value="InterPro"/>
</dbReference>
<reference evidence="2 3" key="1">
    <citation type="journal article" date="2014" name="PLoS Genet.">
        <title>The Genome of Spironucleus salmonicida Highlights a Fish Pathogen Adapted to Fluctuating Environments.</title>
        <authorList>
            <person name="Xu F."/>
            <person name="Jerlstrom-Hultqvist J."/>
            <person name="Einarsson E."/>
            <person name="Astvaldsson A."/>
            <person name="Svard S.G."/>
            <person name="Andersson J.O."/>
        </authorList>
    </citation>
    <scope>NUCLEOTIDE SEQUENCE</scope>
    <source>
        <strain evidence="3">ATCC 50377</strain>
    </source>
</reference>
<dbReference type="Proteomes" id="UP000018208">
    <property type="component" value="Unassembled WGS sequence"/>
</dbReference>
<dbReference type="Pfam" id="PF02229">
    <property type="entry name" value="PC4"/>
    <property type="match status" value="1"/>
</dbReference>
<evidence type="ECO:0000313" key="3">
    <source>
        <dbReference type="EMBL" id="KAH0571269.1"/>
    </source>
</evidence>